<keyword evidence="2" id="KW-0238">DNA-binding</keyword>
<dbReference type="AlphaFoldDB" id="A0A2Y9BIL6"/>
<keyword evidence="3" id="KW-0804">Transcription</keyword>
<dbReference type="RefSeq" id="WP_109732611.1">
    <property type="nucleotide sequence ID" value="NZ_BAAACK010000025.1"/>
</dbReference>
<evidence type="ECO:0000313" key="7">
    <source>
        <dbReference type="Proteomes" id="UP000245845"/>
    </source>
</evidence>
<dbReference type="EMBL" id="QGDL01000012">
    <property type="protein sequence ID" value="PWJ23772.1"/>
    <property type="molecule type" value="Genomic_DNA"/>
</dbReference>
<feature type="domain" description="HTH crp-type" evidence="5">
    <location>
        <begin position="160"/>
        <end position="228"/>
    </location>
</feature>
<comment type="caution">
    <text evidence="6">The sequence shown here is derived from an EMBL/GenBank/DDBJ whole genome shotgun (WGS) entry which is preliminary data.</text>
</comment>
<dbReference type="OrthoDB" id="9798104at2"/>
<dbReference type="SMART" id="SM00419">
    <property type="entry name" value="HTH_CRP"/>
    <property type="match status" value="1"/>
</dbReference>
<dbReference type="GO" id="GO:0003677">
    <property type="term" value="F:DNA binding"/>
    <property type="evidence" value="ECO:0007669"/>
    <property type="project" value="UniProtKB-KW"/>
</dbReference>
<dbReference type="PROSITE" id="PS51063">
    <property type="entry name" value="HTH_CRP_2"/>
    <property type="match status" value="1"/>
</dbReference>
<dbReference type="PANTHER" id="PTHR24567">
    <property type="entry name" value="CRP FAMILY TRANSCRIPTIONAL REGULATORY PROTEIN"/>
    <property type="match status" value="1"/>
</dbReference>
<evidence type="ECO:0000256" key="1">
    <source>
        <dbReference type="ARBA" id="ARBA00023015"/>
    </source>
</evidence>
<dbReference type="CDD" id="cd00038">
    <property type="entry name" value="CAP_ED"/>
    <property type="match status" value="1"/>
</dbReference>
<name>A0A2Y9BIL6_9FIRM</name>
<dbReference type="InterPro" id="IPR000595">
    <property type="entry name" value="cNMP-bd_dom"/>
</dbReference>
<dbReference type="InterPro" id="IPR050397">
    <property type="entry name" value="Env_Response_Regulators"/>
</dbReference>
<evidence type="ECO:0000259" key="4">
    <source>
        <dbReference type="PROSITE" id="PS50042"/>
    </source>
</evidence>
<sequence>MDKTTRLQDLSKEEQAIFQALKATELLEKLPVKQLIELSTHCRLLHKKKGATIYRKDESSNHLYIIKSGYIMESVFYGTSADIIVKVRSDGEYFGEMGMLTNEPYPNTALTLEDCQLISIPKNYFLETVWSNTCVCKVIIFELIDRLLNSAQHMVNAMYLDAPGRLASTIVNLTTNSKQKSMNIRITQSALAFSSGMARQTAAKILSDWRKEGIISTERGKLSVLDFNKLLDIILNSEIGD</sequence>
<dbReference type="Proteomes" id="UP000245845">
    <property type="component" value="Unassembled WGS sequence"/>
</dbReference>
<dbReference type="SMART" id="SM00100">
    <property type="entry name" value="cNMP"/>
    <property type="match status" value="1"/>
</dbReference>
<dbReference type="GO" id="GO:0005829">
    <property type="term" value="C:cytosol"/>
    <property type="evidence" value="ECO:0007669"/>
    <property type="project" value="TreeGrafter"/>
</dbReference>
<keyword evidence="1" id="KW-0805">Transcription regulation</keyword>
<evidence type="ECO:0000313" key="6">
    <source>
        <dbReference type="EMBL" id="PWJ23772.1"/>
    </source>
</evidence>
<keyword evidence="7" id="KW-1185">Reference proteome</keyword>
<dbReference type="InterPro" id="IPR036388">
    <property type="entry name" value="WH-like_DNA-bd_sf"/>
</dbReference>
<protein>
    <submittedName>
        <fullName evidence="6">CRP-like cAMP-binding protein</fullName>
    </submittedName>
</protein>
<dbReference type="GO" id="GO:0003700">
    <property type="term" value="F:DNA-binding transcription factor activity"/>
    <property type="evidence" value="ECO:0007669"/>
    <property type="project" value="TreeGrafter"/>
</dbReference>
<proteinExistence type="predicted"/>
<reference evidence="6 7" key="1">
    <citation type="submission" date="2018-05" db="EMBL/GenBank/DDBJ databases">
        <title>The Hungate 1000. A catalogue of reference genomes from the rumen microbiome.</title>
        <authorList>
            <person name="Kelly W."/>
        </authorList>
    </citation>
    <scope>NUCLEOTIDE SEQUENCE [LARGE SCALE GENOMIC DNA]</scope>
    <source>
        <strain evidence="6 7">NLAE-zl-C242</strain>
    </source>
</reference>
<dbReference type="Gene3D" id="2.60.120.10">
    <property type="entry name" value="Jelly Rolls"/>
    <property type="match status" value="1"/>
</dbReference>
<dbReference type="Pfam" id="PF00027">
    <property type="entry name" value="cNMP_binding"/>
    <property type="match status" value="1"/>
</dbReference>
<dbReference type="Gene3D" id="1.10.10.10">
    <property type="entry name" value="Winged helix-like DNA-binding domain superfamily/Winged helix DNA-binding domain"/>
    <property type="match status" value="1"/>
</dbReference>
<dbReference type="InterPro" id="IPR018490">
    <property type="entry name" value="cNMP-bd_dom_sf"/>
</dbReference>
<dbReference type="InterPro" id="IPR012318">
    <property type="entry name" value="HTH_CRP"/>
</dbReference>
<dbReference type="PROSITE" id="PS50042">
    <property type="entry name" value="CNMP_BINDING_3"/>
    <property type="match status" value="1"/>
</dbReference>
<dbReference type="PANTHER" id="PTHR24567:SF74">
    <property type="entry name" value="HTH-TYPE TRANSCRIPTIONAL REGULATOR ARCR"/>
    <property type="match status" value="1"/>
</dbReference>
<evidence type="ECO:0000259" key="5">
    <source>
        <dbReference type="PROSITE" id="PS51063"/>
    </source>
</evidence>
<dbReference type="SUPFAM" id="SSF46785">
    <property type="entry name" value="Winged helix' DNA-binding domain"/>
    <property type="match status" value="1"/>
</dbReference>
<evidence type="ECO:0000256" key="3">
    <source>
        <dbReference type="ARBA" id="ARBA00023163"/>
    </source>
</evidence>
<gene>
    <name evidence="6" type="ORF">A8806_11216</name>
</gene>
<dbReference type="InterPro" id="IPR014710">
    <property type="entry name" value="RmlC-like_jellyroll"/>
</dbReference>
<evidence type="ECO:0000256" key="2">
    <source>
        <dbReference type="ARBA" id="ARBA00023125"/>
    </source>
</evidence>
<dbReference type="InterPro" id="IPR036390">
    <property type="entry name" value="WH_DNA-bd_sf"/>
</dbReference>
<feature type="domain" description="Cyclic nucleotide-binding" evidence="4">
    <location>
        <begin position="26"/>
        <end position="146"/>
    </location>
</feature>
<dbReference type="SUPFAM" id="SSF51206">
    <property type="entry name" value="cAMP-binding domain-like"/>
    <property type="match status" value="1"/>
</dbReference>
<dbReference type="Pfam" id="PF13545">
    <property type="entry name" value="HTH_Crp_2"/>
    <property type="match status" value="1"/>
</dbReference>
<accession>A0A2Y9BIL6</accession>
<organism evidence="6 7">
    <name type="scientific">Faecalicatena orotica</name>
    <dbReference type="NCBI Taxonomy" id="1544"/>
    <lineage>
        <taxon>Bacteria</taxon>
        <taxon>Bacillati</taxon>
        <taxon>Bacillota</taxon>
        <taxon>Clostridia</taxon>
        <taxon>Lachnospirales</taxon>
        <taxon>Lachnospiraceae</taxon>
        <taxon>Faecalicatena</taxon>
    </lineage>
</organism>